<evidence type="ECO:0000313" key="2">
    <source>
        <dbReference type="Proteomes" id="UP000295371"/>
    </source>
</evidence>
<dbReference type="GO" id="GO:0016740">
    <property type="term" value="F:transferase activity"/>
    <property type="evidence" value="ECO:0007669"/>
    <property type="project" value="UniProtKB-KW"/>
</dbReference>
<dbReference type="PANTHER" id="PTHR43235">
    <property type="entry name" value="GLUTAMINE AMIDOTRANSFERASE PB2B2.05-RELATED"/>
    <property type="match status" value="1"/>
</dbReference>
<comment type="caution">
    <text evidence="1">The sequence shown here is derived from an EMBL/GenBank/DDBJ whole genome shotgun (WGS) entry which is preliminary data.</text>
</comment>
<dbReference type="InterPro" id="IPR044668">
    <property type="entry name" value="PuuD-like"/>
</dbReference>
<dbReference type="SUPFAM" id="SSF52317">
    <property type="entry name" value="Class I glutamine amidotransferase-like"/>
    <property type="match status" value="1"/>
</dbReference>
<organism evidence="1 2">
    <name type="scientific">Naumannella halotolerans</name>
    <dbReference type="NCBI Taxonomy" id="993414"/>
    <lineage>
        <taxon>Bacteria</taxon>
        <taxon>Bacillati</taxon>
        <taxon>Actinomycetota</taxon>
        <taxon>Actinomycetes</taxon>
        <taxon>Propionibacteriales</taxon>
        <taxon>Propionibacteriaceae</taxon>
        <taxon>Naumannella</taxon>
    </lineage>
</organism>
<name>A0A4V6Q2D4_9ACTN</name>
<gene>
    <name evidence="1" type="ORF">CLV29_0699</name>
</gene>
<dbReference type="EMBL" id="SOAW01000001">
    <property type="protein sequence ID" value="TDT33098.1"/>
    <property type="molecule type" value="Genomic_DNA"/>
</dbReference>
<proteinExistence type="predicted"/>
<dbReference type="GO" id="GO:0006598">
    <property type="term" value="P:polyamine catabolic process"/>
    <property type="evidence" value="ECO:0007669"/>
    <property type="project" value="TreeGrafter"/>
</dbReference>
<protein>
    <submittedName>
        <fullName evidence="1">Putative glutamine amidotransferase</fullName>
    </submittedName>
</protein>
<sequence>MTDSIRGDRPAPLIGLTTYLEQSQTGVWDVRASFLPKVYLDGVTDAGGVAMLLAPQPVDAMIARRVVSALDALILTGGRDVDPARYGQERLATTDQPRLDRDAWEAALLEAAIDIDLPVLGICRGLQMINVCLGGTLHQHLPEVIGGDHYSGGQGTFTVNPVRVEQGTRLSEVLADVDAISVMSHHHQAVDMVADGLVVSARGEDGVIQGLDLPQLSYGLAVQWHPEETIEDRRLFRSIVEAAERRMARRAASGDRA</sequence>
<reference evidence="1 2" key="1">
    <citation type="submission" date="2019-03" db="EMBL/GenBank/DDBJ databases">
        <title>Genomic Encyclopedia of Archaeal and Bacterial Type Strains, Phase II (KMG-II): from individual species to whole genera.</title>
        <authorList>
            <person name="Goeker M."/>
        </authorList>
    </citation>
    <scope>NUCLEOTIDE SEQUENCE [LARGE SCALE GENOMIC DNA]</scope>
    <source>
        <strain evidence="1 2">DSM 24323</strain>
    </source>
</reference>
<dbReference type="GO" id="GO:0033969">
    <property type="term" value="F:gamma-glutamyl-gamma-aminobutyrate hydrolase activity"/>
    <property type="evidence" value="ECO:0007669"/>
    <property type="project" value="TreeGrafter"/>
</dbReference>
<keyword evidence="1" id="KW-0315">Glutamine amidotransferase</keyword>
<dbReference type="PROSITE" id="PS51273">
    <property type="entry name" value="GATASE_TYPE_1"/>
    <property type="match status" value="1"/>
</dbReference>
<dbReference type="Gene3D" id="3.40.50.880">
    <property type="match status" value="1"/>
</dbReference>
<dbReference type="RefSeq" id="WP_243831699.1">
    <property type="nucleotide sequence ID" value="NZ_SOAW01000001.1"/>
</dbReference>
<keyword evidence="1" id="KW-0808">Transferase</keyword>
<dbReference type="Pfam" id="PF07722">
    <property type="entry name" value="Peptidase_C26"/>
    <property type="match status" value="1"/>
</dbReference>
<accession>A0A4V6Q2D4</accession>
<dbReference type="InterPro" id="IPR011697">
    <property type="entry name" value="Peptidase_C26"/>
</dbReference>
<keyword evidence="2" id="KW-1185">Reference proteome</keyword>
<dbReference type="AlphaFoldDB" id="A0A4V6Q2D4"/>
<dbReference type="CDD" id="cd01745">
    <property type="entry name" value="GATase1_2"/>
    <property type="match status" value="1"/>
</dbReference>
<dbReference type="InterPro" id="IPR029062">
    <property type="entry name" value="Class_I_gatase-like"/>
</dbReference>
<evidence type="ECO:0000313" key="1">
    <source>
        <dbReference type="EMBL" id="TDT33098.1"/>
    </source>
</evidence>
<dbReference type="Proteomes" id="UP000295371">
    <property type="component" value="Unassembled WGS sequence"/>
</dbReference>
<dbReference type="GO" id="GO:0005829">
    <property type="term" value="C:cytosol"/>
    <property type="evidence" value="ECO:0007669"/>
    <property type="project" value="TreeGrafter"/>
</dbReference>
<dbReference type="PANTHER" id="PTHR43235:SF1">
    <property type="entry name" value="GLUTAMINE AMIDOTRANSFERASE PB2B2.05-RELATED"/>
    <property type="match status" value="1"/>
</dbReference>